<dbReference type="OrthoDB" id="10602248at2759"/>
<dbReference type="Proteomes" id="UP000053105">
    <property type="component" value="Unassembled WGS sequence"/>
</dbReference>
<proteinExistence type="predicted"/>
<gene>
    <name evidence="2" type="ORF">WN51_12150</name>
</gene>
<evidence type="ECO:0000313" key="3">
    <source>
        <dbReference type="Proteomes" id="UP000053105"/>
    </source>
</evidence>
<reference evidence="2 3" key="1">
    <citation type="submission" date="2015-07" db="EMBL/GenBank/DDBJ databases">
        <title>The genome of Melipona quadrifasciata.</title>
        <authorList>
            <person name="Pan H."/>
            <person name="Kapheim K."/>
        </authorList>
    </citation>
    <scope>NUCLEOTIDE SEQUENCE [LARGE SCALE GENOMIC DNA]</scope>
    <source>
        <strain evidence="2">0111107301</strain>
        <tissue evidence="2">Whole body</tissue>
    </source>
</reference>
<accession>A0A0M9A5U7</accession>
<keyword evidence="3" id="KW-1185">Reference proteome</keyword>
<evidence type="ECO:0000313" key="2">
    <source>
        <dbReference type="EMBL" id="KOX76469.1"/>
    </source>
</evidence>
<organism evidence="2 3">
    <name type="scientific">Melipona quadrifasciata</name>
    <dbReference type="NCBI Taxonomy" id="166423"/>
    <lineage>
        <taxon>Eukaryota</taxon>
        <taxon>Metazoa</taxon>
        <taxon>Ecdysozoa</taxon>
        <taxon>Arthropoda</taxon>
        <taxon>Hexapoda</taxon>
        <taxon>Insecta</taxon>
        <taxon>Pterygota</taxon>
        <taxon>Neoptera</taxon>
        <taxon>Endopterygota</taxon>
        <taxon>Hymenoptera</taxon>
        <taxon>Apocrita</taxon>
        <taxon>Aculeata</taxon>
        <taxon>Apoidea</taxon>
        <taxon>Anthophila</taxon>
        <taxon>Apidae</taxon>
        <taxon>Melipona</taxon>
    </lineage>
</organism>
<name>A0A0M9A5U7_9HYME</name>
<sequence>MATKCRTKGVGGQYSPADEYPELSYRSVVYATLFPMERGSSNFCVEVDPGRSGIRTESAQRALLDPVQLPDKEENAKEKRRGSRYIGTKMAYNTLENYLTRINVAHSRCELLHTGRIRSFVANKLLFALDIPQEGKGEDSHGQTDRQGPRIPYAVMCARILYAQLSGHKFSSERPLCNTLDEPDGTQGMENICLRGEANICRPSQIIPASFTDRKLGTSTGVTTDYFQLKTRSIGQECNFKKSMTDNGRHGDVTGTIPPYFRQISETVFDNRENLNGGRWKQWLGSLTMQSVCGVRMYSTLEDEEIQIAKGSLCGGFREGRAFDERSLKILVTSSTLLTFYGPSHVTRDSMDPKDSKKKLQPTKASSKREESRNNVPGEVGKNGCWLLWRTSMHTEYSKKHN</sequence>
<dbReference type="AlphaFoldDB" id="A0A0M9A5U7"/>
<dbReference type="EMBL" id="KQ435748">
    <property type="protein sequence ID" value="KOX76469.1"/>
    <property type="molecule type" value="Genomic_DNA"/>
</dbReference>
<protein>
    <submittedName>
        <fullName evidence="2">Uncharacterized protein</fullName>
    </submittedName>
</protein>
<evidence type="ECO:0000256" key="1">
    <source>
        <dbReference type="SAM" id="MobiDB-lite"/>
    </source>
</evidence>
<feature type="region of interest" description="Disordered" evidence="1">
    <location>
        <begin position="348"/>
        <end position="378"/>
    </location>
</feature>